<organism evidence="2 3">
    <name type="scientific">Curvularia kusanoi</name>
    <name type="common">Cochliobolus kusanoi</name>
    <dbReference type="NCBI Taxonomy" id="90978"/>
    <lineage>
        <taxon>Eukaryota</taxon>
        <taxon>Fungi</taxon>
        <taxon>Dikarya</taxon>
        <taxon>Ascomycota</taxon>
        <taxon>Pezizomycotina</taxon>
        <taxon>Dothideomycetes</taxon>
        <taxon>Pleosporomycetidae</taxon>
        <taxon>Pleosporales</taxon>
        <taxon>Pleosporineae</taxon>
        <taxon>Pleosporaceae</taxon>
        <taxon>Curvularia</taxon>
    </lineage>
</organism>
<dbReference type="PANTHER" id="PTHR47843:SF5">
    <property type="entry name" value="BTB_POZ DOMAIN PROTEIN"/>
    <property type="match status" value="1"/>
</dbReference>
<dbReference type="PROSITE" id="PS50097">
    <property type="entry name" value="BTB"/>
    <property type="match status" value="1"/>
</dbReference>
<dbReference type="OrthoDB" id="6359816at2759"/>
<dbReference type="SMART" id="SM00225">
    <property type="entry name" value="BTB"/>
    <property type="match status" value="1"/>
</dbReference>
<dbReference type="PANTHER" id="PTHR47843">
    <property type="entry name" value="BTB DOMAIN-CONTAINING PROTEIN-RELATED"/>
    <property type="match status" value="1"/>
</dbReference>
<dbReference type="Pfam" id="PF00651">
    <property type="entry name" value="BTB"/>
    <property type="match status" value="1"/>
</dbReference>
<accession>A0A9P4TQY2</accession>
<sequence>MVDDYRQQLLADIKSSRNDTLFSDLIITCGTNSYNVHRVVVASRSVVFRKALEFPGKESEQGIIDLSDNDPAIVDLLLQYIYEAEYDPILAAPPAGHSCSQYINGHVCGDYGERCICDHHTCGEDCNYNCEDFVCSDCVELKGDSSQLLTHAKMFEMADKYVVSGLKQLCIEKYKQACLKFWDDSKFAESAYHAYSTTPTREKGLRNVVCKVISQHMSLLKKPEVEDLMNEFNGLAFGLLFEKAEQAGWCK</sequence>
<dbReference type="Gene3D" id="3.30.710.10">
    <property type="entry name" value="Potassium Channel Kv1.1, Chain A"/>
    <property type="match status" value="1"/>
</dbReference>
<proteinExistence type="predicted"/>
<evidence type="ECO:0000313" key="3">
    <source>
        <dbReference type="Proteomes" id="UP000801428"/>
    </source>
</evidence>
<protein>
    <recommendedName>
        <fullName evidence="1">BTB domain-containing protein</fullName>
    </recommendedName>
</protein>
<name>A0A9P4TQY2_CURKU</name>
<evidence type="ECO:0000313" key="2">
    <source>
        <dbReference type="EMBL" id="KAF3011203.1"/>
    </source>
</evidence>
<gene>
    <name evidence="2" type="ORF">E8E13_011610</name>
</gene>
<evidence type="ECO:0000259" key="1">
    <source>
        <dbReference type="PROSITE" id="PS50097"/>
    </source>
</evidence>
<dbReference type="Proteomes" id="UP000801428">
    <property type="component" value="Unassembled WGS sequence"/>
</dbReference>
<dbReference type="EMBL" id="SWKU01000001">
    <property type="protein sequence ID" value="KAF3011203.1"/>
    <property type="molecule type" value="Genomic_DNA"/>
</dbReference>
<feature type="domain" description="BTB" evidence="1">
    <location>
        <begin position="23"/>
        <end position="87"/>
    </location>
</feature>
<dbReference type="SUPFAM" id="SSF54695">
    <property type="entry name" value="POZ domain"/>
    <property type="match status" value="1"/>
</dbReference>
<reference evidence="2" key="1">
    <citation type="submission" date="2019-04" db="EMBL/GenBank/DDBJ databases">
        <title>Sequencing of skin fungus with MAO and IRED activity.</title>
        <authorList>
            <person name="Marsaioli A.J."/>
            <person name="Bonatto J.M.C."/>
            <person name="Reis Junior O."/>
        </authorList>
    </citation>
    <scope>NUCLEOTIDE SEQUENCE</scope>
    <source>
        <strain evidence="2">30M1</strain>
    </source>
</reference>
<dbReference type="CDD" id="cd18186">
    <property type="entry name" value="BTB_POZ_ZBTB_KLHL-like"/>
    <property type="match status" value="1"/>
</dbReference>
<dbReference type="InterPro" id="IPR011333">
    <property type="entry name" value="SKP1/BTB/POZ_sf"/>
</dbReference>
<keyword evidence="3" id="KW-1185">Reference proteome</keyword>
<comment type="caution">
    <text evidence="2">The sequence shown here is derived from an EMBL/GenBank/DDBJ whole genome shotgun (WGS) entry which is preliminary data.</text>
</comment>
<dbReference type="InterPro" id="IPR000210">
    <property type="entry name" value="BTB/POZ_dom"/>
</dbReference>
<dbReference type="AlphaFoldDB" id="A0A9P4TQY2"/>